<reference evidence="1" key="2">
    <citation type="submission" date="2022-01" db="EMBL/GenBank/DDBJ databases">
        <authorList>
            <person name="Yamashiro T."/>
            <person name="Shiraishi A."/>
            <person name="Satake H."/>
            <person name="Nakayama K."/>
        </authorList>
    </citation>
    <scope>NUCLEOTIDE SEQUENCE</scope>
</reference>
<protein>
    <submittedName>
        <fullName evidence="1">Uncharacterized protein</fullName>
    </submittedName>
</protein>
<evidence type="ECO:0000313" key="2">
    <source>
        <dbReference type="Proteomes" id="UP001151760"/>
    </source>
</evidence>
<reference evidence="1" key="1">
    <citation type="journal article" date="2022" name="Int. J. Mol. Sci.">
        <title>Draft Genome of Tanacetum Coccineum: Genomic Comparison of Closely Related Tanacetum-Family Plants.</title>
        <authorList>
            <person name="Yamashiro T."/>
            <person name="Shiraishi A."/>
            <person name="Nakayama K."/>
            <person name="Satake H."/>
        </authorList>
    </citation>
    <scope>NUCLEOTIDE SEQUENCE</scope>
</reference>
<comment type="caution">
    <text evidence="1">The sequence shown here is derived from an EMBL/GenBank/DDBJ whole genome shotgun (WGS) entry which is preliminary data.</text>
</comment>
<accession>A0ABQ4WET7</accession>
<keyword evidence="2" id="KW-1185">Reference proteome</keyword>
<dbReference type="EMBL" id="BQNB010008580">
    <property type="protein sequence ID" value="GJS51365.1"/>
    <property type="molecule type" value="Genomic_DNA"/>
</dbReference>
<organism evidence="1 2">
    <name type="scientific">Tanacetum coccineum</name>
    <dbReference type="NCBI Taxonomy" id="301880"/>
    <lineage>
        <taxon>Eukaryota</taxon>
        <taxon>Viridiplantae</taxon>
        <taxon>Streptophyta</taxon>
        <taxon>Embryophyta</taxon>
        <taxon>Tracheophyta</taxon>
        <taxon>Spermatophyta</taxon>
        <taxon>Magnoliopsida</taxon>
        <taxon>eudicotyledons</taxon>
        <taxon>Gunneridae</taxon>
        <taxon>Pentapetalae</taxon>
        <taxon>asterids</taxon>
        <taxon>campanulids</taxon>
        <taxon>Asterales</taxon>
        <taxon>Asteraceae</taxon>
        <taxon>Asteroideae</taxon>
        <taxon>Anthemideae</taxon>
        <taxon>Anthemidinae</taxon>
        <taxon>Tanacetum</taxon>
    </lineage>
</organism>
<gene>
    <name evidence="1" type="ORF">Tco_0624727</name>
</gene>
<proteinExistence type="predicted"/>
<name>A0ABQ4WET7_9ASTR</name>
<evidence type="ECO:0000313" key="1">
    <source>
        <dbReference type="EMBL" id="GJS51365.1"/>
    </source>
</evidence>
<sequence length="109" mass="12318">MPSTPSGIESSCLRNASISSIRKLLPPKGVKDGERESIIRSEGEAHIKFTNWWTDGDLGSLLITLNNSSRGQSVYPSESRCRQHPGVLIHRVQEMHRSLPLENHFLRRE</sequence>
<dbReference type="Proteomes" id="UP001151760">
    <property type="component" value="Unassembled WGS sequence"/>
</dbReference>